<feature type="region of interest" description="Disordered" evidence="1">
    <location>
        <begin position="169"/>
        <end position="194"/>
    </location>
</feature>
<protein>
    <submittedName>
        <fullName evidence="2">Uncharacterized protein</fullName>
    </submittedName>
</protein>
<dbReference type="EMBL" id="KQ995364">
    <property type="protein sequence ID" value="KZV46842.1"/>
    <property type="molecule type" value="Genomic_DNA"/>
</dbReference>
<evidence type="ECO:0000313" key="2">
    <source>
        <dbReference type="EMBL" id="KZV46842.1"/>
    </source>
</evidence>
<feature type="compositionally biased region" description="Low complexity" evidence="1">
    <location>
        <begin position="19"/>
        <end position="33"/>
    </location>
</feature>
<dbReference type="Proteomes" id="UP000250235">
    <property type="component" value="Unassembled WGS sequence"/>
</dbReference>
<name>A0A2Z7CIE2_9LAMI</name>
<feature type="region of interest" description="Disordered" evidence="1">
    <location>
        <begin position="11"/>
        <end position="40"/>
    </location>
</feature>
<evidence type="ECO:0000256" key="1">
    <source>
        <dbReference type="SAM" id="MobiDB-lite"/>
    </source>
</evidence>
<dbReference type="OrthoDB" id="925496at2759"/>
<dbReference type="AlphaFoldDB" id="A0A2Z7CIE2"/>
<sequence>MQMLCMRHRTNAEGYNRKGSQGTSMHSSTGSTTDRWPLSQPPPIRNYNHLHDEGEGRSADQIRRFSNCATKSIGEDIEAIERMENGVGSSSNLAFLGSCKCNGQLFVISIFSGSPQHKMYVTLDDDDDVLNMIHLHMCMKLSMIELRAEKKDQIGGVLNLARKATEREGQLGSADLPAKRHTRSSGCNGAKLTF</sequence>
<accession>A0A2Z7CIE2</accession>
<evidence type="ECO:0000313" key="3">
    <source>
        <dbReference type="Proteomes" id="UP000250235"/>
    </source>
</evidence>
<keyword evidence="3" id="KW-1185">Reference proteome</keyword>
<proteinExistence type="predicted"/>
<gene>
    <name evidence="2" type="ORF">F511_35138</name>
</gene>
<reference evidence="2 3" key="1">
    <citation type="journal article" date="2015" name="Proc. Natl. Acad. Sci. U.S.A.">
        <title>The resurrection genome of Boea hygrometrica: A blueprint for survival of dehydration.</title>
        <authorList>
            <person name="Xiao L."/>
            <person name="Yang G."/>
            <person name="Zhang L."/>
            <person name="Yang X."/>
            <person name="Zhao S."/>
            <person name="Ji Z."/>
            <person name="Zhou Q."/>
            <person name="Hu M."/>
            <person name="Wang Y."/>
            <person name="Chen M."/>
            <person name="Xu Y."/>
            <person name="Jin H."/>
            <person name="Xiao X."/>
            <person name="Hu G."/>
            <person name="Bao F."/>
            <person name="Hu Y."/>
            <person name="Wan P."/>
            <person name="Li L."/>
            <person name="Deng X."/>
            <person name="Kuang T."/>
            <person name="Xiang C."/>
            <person name="Zhu J.K."/>
            <person name="Oliver M.J."/>
            <person name="He Y."/>
        </authorList>
    </citation>
    <scope>NUCLEOTIDE SEQUENCE [LARGE SCALE GENOMIC DNA]</scope>
    <source>
        <strain evidence="3">cv. XS01</strain>
    </source>
</reference>
<organism evidence="2 3">
    <name type="scientific">Dorcoceras hygrometricum</name>
    <dbReference type="NCBI Taxonomy" id="472368"/>
    <lineage>
        <taxon>Eukaryota</taxon>
        <taxon>Viridiplantae</taxon>
        <taxon>Streptophyta</taxon>
        <taxon>Embryophyta</taxon>
        <taxon>Tracheophyta</taxon>
        <taxon>Spermatophyta</taxon>
        <taxon>Magnoliopsida</taxon>
        <taxon>eudicotyledons</taxon>
        <taxon>Gunneridae</taxon>
        <taxon>Pentapetalae</taxon>
        <taxon>asterids</taxon>
        <taxon>lamiids</taxon>
        <taxon>Lamiales</taxon>
        <taxon>Gesneriaceae</taxon>
        <taxon>Didymocarpoideae</taxon>
        <taxon>Trichosporeae</taxon>
        <taxon>Loxocarpinae</taxon>
        <taxon>Dorcoceras</taxon>
    </lineage>
</organism>